<dbReference type="GO" id="GO:0005634">
    <property type="term" value="C:nucleus"/>
    <property type="evidence" value="ECO:0007669"/>
    <property type="project" value="UniProtKB-SubCell"/>
</dbReference>
<keyword evidence="9" id="KW-0539">Nucleus</keyword>
<feature type="compositionally biased region" description="Acidic residues" evidence="11">
    <location>
        <begin position="241"/>
        <end position="256"/>
    </location>
</feature>
<evidence type="ECO:0000256" key="4">
    <source>
        <dbReference type="ARBA" id="ARBA00016856"/>
    </source>
</evidence>
<protein>
    <recommendedName>
        <fullName evidence="4">Phosphorylated adapter RNA export protein</fullName>
    </recommendedName>
    <alternativeName>
        <fullName evidence="10">RNA U small nuclear RNA export adapter protein</fullName>
    </alternativeName>
</protein>
<evidence type="ECO:0000256" key="7">
    <source>
        <dbReference type="ARBA" id="ARBA00022884"/>
    </source>
</evidence>
<evidence type="ECO:0000256" key="11">
    <source>
        <dbReference type="SAM" id="MobiDB-lite"/>
    </source>
</evidence>
<feature type="region of interest" description="Disordered" evidence="11">
    <location>
        <begin position="26"/>
        <end position="83"/>
    </location>
</feature>
<keyword evidence="6" id="KW-0963">Cytoplasm</keyword>
<dbReference type="GO" id="GO:0003723">
    <property type="term" value="F:RNA binding"/>
    <property type="evidence" value="ECO:0007669"/>
    <property type="project" value="UniProtKB-KW"/>
</dbReference>
<organism evidence="13 14">
    <name type="scientific">Momordica charantia</name>
    <name type="common">Bitter gourd</name>
    <name type="synonym">Balsam pear</name>
    <dbReference type="NCBI Taxonomy" id="3673"/>
    <lineage>
        <taxon>Eukaryota</taxon>
        <taxon>Viridiplantae</taxon>
        <taxon>Streptophyta</taxon>
        <taxon>Embryophyta</taxon>
        <taxon>Tracheophyta</taxon>
        <taxon>Spermatophyta</taxon>
        <taxon>Magnoliopsida</taxon>
        <taxon>eudicotyledons</taxon>
        <taxon>Gunneridae</taxon>
        <taxon>Pentapetalae</taxon>
        <taxon>rosids</taxon>
        <taxon>fabids</taxon>
        <taxon>Cucurbitales</taxon>
        <taxon>Cucurbitaceae</taxon>
        <taxon>Momordiceae</taxon>
        <taxon>Momordica</taxon>
    </lineage>
</organism>
<feature type="domain" description="Phosphorylated adapter RNA export protein RNA-binding" evidence="12">
    <location>
        <begin position="88"/>
        <end position="167"/>
    </location>
</feature>
<comment type="similarity">
    <text evidence="3">Belongs to the PHAX family.</text>
</comment>
<gene>
    <name evidence="14" type="primary">LOC111020873</name>
</gene>
<evidence type="ECO:0000256" key="9">
    <source>
        <dbReference type="ARBA" id="ARBA00023242"/>
    </source>
</evidence>
<evidence type="ECO:0000256" key="2">
    <source>
        <dbReference type="ARBA" id="ARBA00004496"/>
    </source>
</evidence>
<dbReference type="RefSeq" id="XP_022153361.1">
    <property type="nucleotide sequence ID" value="XM_022297669.1"/>
</dbReference>
<feature type="region of interest" description="Disordered" evidence="11">
    <location>
        <begin position="196"/>
        <end position="256"/>
    </location>
</feature>
<dbReference type="GO" id="GO:0005737">
    <property type="term" value="C:cytoplasm"/>
    <property type="evidence" value="ECO:0007669"/>
    <property type="project" value="UniProtKB-SubCell"/>
</dbReference>
<feature type="region of interest" description="Disordered" evidence="11">
    <location>
        <begin position="1"/>
        <end position="20"/>
    </location>
</feature>
<sequence length="256" mass="28828">MDGQENVLDAIYEDDDLENDDVEMADVEEGEFVDGNVPHDTETSSLTDVHAPSIDHKSKNRRRRAKKKKNKRKTSESGSNGTDINRFVLDTCRRLKEKKSYMVYTAVGCLGVSALSELINEVNAVQACGGQMTADGRRFRTGGGILWSIIKTREPNAYKEIMKRAKEFEKQFKQPNLRGEATGTEKENSEKVLPHIFSDGSSRDQPGIAQSFTPEQNQSKQPNSEENRLSVHDRIRVPVSYDDDLLGENLNEEDMT</sequence>
<evidence type="ECO:0000259" key="12">
    <source>
        <dbReference type="Pfam" id="PF10258"/>
    </source>
</evidence>
<dbReference type="InterPro" id="IPR038092">
    <property type="entry name" value="PHAX_RNA-binding_sf"/>
</dbReference>
<evidence type="ECO:0000256" key="8">
    <source>
        <dbReference type="ARBA" id="ARBA00022927"/>
    </source>
</evidence>
<comment type="subcellular location">
    <subcellularLocation>
        <location evidence="2">Cytoplasm</location>
    </subcellularLocation>
    <subcellularLocation>
        <location evidence="1">Nucleus</location>
    </subcellularLocation>
</comment>
<dbReference type="PANTHER" id="PTHR13135:SF0">
    <property type="entry name" value="PHOSPHORYLATED ADAPTER RNA EXPORT PROTEIN"/>
    <property type="match status" value="1"/>
</dbReference>
<dbReference type="GO" id="GO:0006408">
    <property type="term" value="P:snRNA export from nucleus"/>
    <property type="evidence" value="ECO:0007669"/>
    <property type="project" value="InterPro"/>
</dbReference>
<feature type="compositionally biased region" description="Polar residues" evidence="11">
    <location>
        <begin position="199"/>
        <end position="222"/>
    </location>
</feature>
<evidence type="ECO:0000256" key="3">
    <source>
        <dbReference type="ARBA" id="ARBA00006094"/>
    </source>
</evidence>
<evidence type="ECO:0000313" key="13">
    <source>
        <dbReference type="Proteomes" id="UP000504603"/>
    </source>
</evidence>
<dbReference type="PANTHER" id="PTHR13135">
    <property type="entry name" value="CYTOSOLIC RESINIFERATOXIN BINDING PROTEIN RBP-26"/>
    <property type="match status" value="1"/>
</dbReference>
<feature type="compositionally biased region" description="Acidic residues" evidence="11">
    <location>
        <begin position="11"/>
        <end position="20"/>
    </location>
</feature>
<dbReference type="OrthoDB" id="20573at2759"/>
<keyword evidence="13" id="KW-1185">Reference proteome</keyword>
<reference evidence="14" key="1">
    <citation type="submission" date="2025-08" db="UniProtKB">
        <authorList>
            <consortium name="RefSeq"/>
        </authorList>
    </citation>
    <scope>IDENTIFICATION</scope>
    <source>
        <strain evidence="14">OHB3-1</strain>
    </source>
</reference>
<keyword evidence="5" id="KW-0813">Transport</keyword>
<dbReference type="Pfam" id="PF10258">
    <property type="entry name" value="PHAX_RNA-bd"/>
    <property type="match status" value="1"/>
</dbReference>
<proteinExistence type="inferred from homology"/>
<evidence type="ECO:0000256" key="5">
    <source>
        <dbReference type="ARBA" id="ARBA00022448"/>
    </source>
</evidence>
<accession>A0A6J1DKE8</accession>
<keyword evidence="8" id="KW-0653">Protein transport</keyword>
<dbReference type="InterPro" id="IPR039047">
    <property type="entry name" value="PHAX"/>
</dbReference>
<evidence type="ECO:0000256" key="10">
    <source>
        <dbReference type="ARBA" id="ARBA00030834"/>
    </source>
</evidence>
<dbReference type="Gene3D" id="1.10.10.1440">
    <property type="entry name" value="PHAX RNA-binding domain"/>
    <property type="match status" value="1"/>
</dbReference>
<dbReference type="AlphaFoldDB" id="A0A6J1DKE8"/>
<dbReference type="GeneID" id="111020873"/>
<evidence type="ECO:0000313" key="14">
    <source>
        <dbReference type="RefSeq" id="XP_022153361.1"/>
    </source>
</evidence>
<dbReference type="InterPro" id="IPR019385">
    <property type="entry name" value="PHAX_RNA-binding_domain"/>
</dbReference>
<keyword evidence="7" id="KW-0694">RNA-binding</keyword>
<dbReference type="Proteomes" id="UP000504603">
    <property type="component" value="Unplaced"/>
</dbReference>
<dbReference type="GO" id="GO:0015031">
    <property type="term" value="P:protein transport"/>
    <property type="evidence" value="ECO:0007669"/>
    <property type="project" value="UniProtKB-KW"/>
</dbReference>
<evidence type="ECO:0000256" key="1">
    <source>
        <dbReference type="ARBA" id="ARBA00004123"/>
    </source>
</evidence>
<evidence type="ECO:0000256" key="6">
    <source>
        <dbReference type="ARBA" id="ARBA00022490"/>
    </source>
</evidence>
<name>A0A6J1DKE8_MOMCH</name>
<feature type="compositionally biased region" description="Basic residues" evidence="11">
    <location>
        <begin position="58"/>
        <end position="72"/>
    </location>
</feature>
<dbReference type="KEGG" id="mcha:111020873"/>
<feature type="compositionally biased region" description="Basic and acidic residues" evidence="11">
    <location>
        <begin position="223"/>
        <end position="236"/>
    </location>
</feature>